<dbReference type="PANTHER" id="PTHR13833">
    <property type="match status" value="1"/>
</dbReference>
<dbReference type="CDD" id="cd14953">
    <property type="entry name" value="NHL_like_1"/>
    <property type="match status" value="1"/>
</dbReference>
<dbReference type="SUPFAM" id="SSF101898">
    <property type="entry name" value="NHL repeat"/>
    <property type="match status" value="1"/>
</dbReference>
<dbReference type="EMBL" id="WHUG01000008">
    <property type="protein sequence ID" value="MQA40404.1"/>
    <property type="molecule type" value="Genomic_DNA"/>
</dbReference>
<keyword evidence="3" id="KW-0812">Transmembrane</keyword>
<dbReference type="Proteomes" id="UP000440498">
    <property type="component" value="Unassembled WGS sequence"/>
</dbReference>
<keyword evidence="1" id="KW-0677">Repeat</keyword>
<dbReference type="Gene3D" id="2.120.10.30">
    <property type="entry name" value="TolB, C-terminal domain"/>
    <property type="match status" value="3"/>
</dbReference>
<evidence type="ECO:0000256" key="1">
    <source>
        <dbReference type="ARBA" id="ARBA00022737"/>
    </source>
</evidence>
<dbReference type="PANTHER" id="PTHR13833:SF71">
    <property type="entry name" value="NHL DOMAIN-CONTAINING PROTEIN"/>
    <property type="match status" value="1"/>
</dbReference>
<reference evidence="4 5" key="1">
    <citation type="submission" date="2019-10" db="EMBL/GenBank/DDBJ databases">
        <title>Two novel species isolated from a subtropical stream in China.</title>
        <authorList>
            <person name="Lu H."/>
        </authorList>
    </citation>
    <scope>NUCLEOTIDE SEQUENCE [LARGE SCALE GENOMIC DNA]</scope>
    <source>
        <strain evidence="4 5">FT29W</strain>
    </source>
</reference>
<keyword evidence="3" id="KW-0472">Membrane</keyword>
<dbReference type="InterPro" id="IPR001258">
    <property type="entry name" value="NHL_repeat"/>
</dbReference>
<feature type="transmembrane region" description="Helical" evidence="3">
    <location>
        <begin position="29"/>
        <end position="49"/>
    </location>
</feature>
<evidence type="ECO:0000256" key="2">
    <source>
        <dbReference type="PROSITE-ProRule" id="PRU00504"/>
    </source>
</evidence>
<evidence type="ECO:0000313" key="4">
    <source>
        <dbReference type="EMBL" id="MQA40404.1"/>
    </source>
</evidence>
<dbReference type="InterPro" id="IPR011055">
    <property type="entry name" value="Dup_hybrid_motif"/>
</dbReference>
<dbReference type="PROSITE" id="PS51125">
    <property type="entry name" value="NHL"/>
    <property type="match status" value="3"/>
</dbReference>
<feature type="repeat" description="NHL" evidence="2">
    <location>
        <begin position="261"/>
        <end position="291"/>
    </location>
</feature>
<feature type="repeat" description="NHL" evidence="2">
    <location>
        <begin position="153"/>
        <end position="183"/>
    </location>
</feature>
<evidence type="ECO:0000313" key="5">
    <source>
        <dbReference type="Proteomes" id="UP000440498"/>
    </source>
</evidence>
<dbReference type="AlphaFoldDB" id="A0A6A7N5M9"/>
<feature type="repeat" description="NHL" evidence="2">
    <location>
        <begin position="202"/>
        <end position="237"/>
    </location>
</feature>
<keyword evidence="3" id="KW-1133">Transmembrane helix</keyword>
<organism evidence="4 5">
    <name type="scientific">Rugamonas aquatica</name>
    <dbReference type="NCBI Taxonomy" id="2743357"/>
    <lineage>
        <taxon>Bacteria</taxon>
        <taxon>Pseudomonadati</taxon>
        <taxon>Pseudomonadota</taxon>
        <taxon>Betaproteobacteria</taxon>
        <taxon>Burkholderiales</taxon>
        <taxon>Oxalobacteraceae</taxon>
        <taxon>Telluria group</taxon>
        <taxon>Rugamonas</taxon>
    </lineage>
</organism>
<proteinExistence type="predicted"/>
<dbReference type="Pfam" id="PF01436">
    <property type="entry name" value="NHL"/>
    <property type="match status" value="3"/>
</dbReference>
<accession>A0A6A7N5M9</accession>
<name>A0A6A7N5M9_9BURK</name>
<keyword evidence="5" id="KW-1185">Reference proteome</keyword>
<gene>
    <name evidence="4" type="ORF">GEV02_19815</name>
</gene>
<dbReference type="SUPFAM" id="SSF51261">
    <property type="entry name" value="Duplicated hybrid motif"/>
    <property type="match status" value="1"/>
</dbReference>
<evidence type="ECO:0000256" key="3">
    <source>
        <dbReference type="SAM" id="Phobius"/>
    </source>
</evidence>
<dbReference type="Gene3D" id="2.70.70.10">
    <property type="entry name" value="Glucose Permease (Domain IIA)"/>
    <property type="match status" value="1"/>
</dbReference>
<comment type="caution">
    <text evidence="4">The sequence shown here is derived from an EMBL/GenBank/DDBJ whole genome shotgun (WGS) entry which is preliminary data.</text>
</comment>
<protein>
    <submittedName>
        <fullName evidence="4">Gluconolaconase</fullName>
    </submittedName>
</protein>
<dbReference type="InterPro" id="IPR011042">
    <property type="entry name" value="6-blade_b-propeller_TolB-like"/>
</dbReference>
<sequence>MPAYRRSVKIFSLDQLLGLRNVTPTQFKLIAAALAFGGALGGGGAAYILTHSGGGDAGTEVAQPTAAKGTQPHWSARVTSIAGDGLPGANNGHGRSTRFADPFGVVIDGAGNLYVADGGDNNSIRKIALDGTTTTLAGAVEGYAEGAGKAAAFNTPSGLAIDAAGNLYVADTGNNAIRKVTPEGVVSTLAGDGLPGDKDGRGAAAQFNGPVGIAVDAAGVVYVSDTYNDRIRRIAPNGDVTTIAGGSRAGKADGAAAQALFDTPTGLAISAAGDLYIADTGNHAIRKLGKDGKVSTIAQADDDDRNALLRAPVGLALTPDGYLYASSNAHGRLAQITPTGDVLTLDDADHPPQPGYGSDGSVRLYAPRGVALAKDGSLFVTDAATFRLHHVALALAGQAAAPELPLPPAPSHSATMLWPIKPQDKAHEVVGLMGEVRGNFDGESRDHFHSGLDVQAAIGTPVLAVTAGKVADPRASWGYGELSEGLSLDGLQYIHMRVGRGANDKLLDPRFQLLKDEKGVPAAVRVKRGTRFVVGEPLGTVNRMAHVHLDYKPNGDALNPLTLPFVDLEDTIAPQIQSIALTDSSGKPLKEKVDGRLLVPRALGEVQIVVDAFDQMNGNQARRRLGLYKLGYQLLNADGEIIPGMEQPLITQLYDRLPRNREAVKLAYSVSSGITVHGAAETRFSYAINNSLIHGKLTPGAWKVGVLGPGQYTLRITAEDYAGNAASKGRDLLITVD</sequence>